<evidence type="ECO:0000313" key="2">
    <source>
        <dbReference type="Proteomes" id="UP000235672"/>
    </source>
</evidence>
<reference evidence="1 2" key="1">
    <citation type="submission" date="2016-05" db="EMBL/GenBank/DDBJ databases">
        <title>A degradative enzymes factory behind the ericoid mycorrhizal symbiosis.</title>
        <authorList>
            <consortium name="DOE Joint Genome Institute"/>
            <person name="Martino E."/>
            <person name="Morin E."/>
            <person name="Grelet G."/>
            <person name="Kuo A."/>
            <person name="Kohler A."/>
            <person name="Daghino S."/>
            <person name="Barry K."/>
            <person name="Choi C."/>
            <person name="Cichocki N."/>
            <person name="Clum A."/>
            <person name="Copeland A."/>
            <person name="Hainaut M."/>
            <person name="Haridas S."/>
            <person name="Labutti K."/>
            <person name="Lindquist E."/>
            <person name="Lipzen A."/>
            <person name="Khouja H.-R."/>
            <person name="Murat C."/>
            <person name="Ohm R."/>
            <person name="Olson A."/>
            <person name="Spatafora J."/>
            <person name="Veneault-Fourrey C."/>
            <person name="Henrissat B."/>
            <person name="Grigoriev I."/>
            <person name="Martin F."/>
            <person name="Perotto S."/>
        </authorList>
    </citation>
    <scope>NUCLEOTIDE SEQUENCE [LARGE SCALE GENOMIC DNA]</scope>
    <source>
        <strain evidence="1 2">UAMH 7357</strain>
    </source>
</reference>
<accession>A0A2J6PED2</accession>
<dbReference type="EMBL" id="KZ613550">
    <property type="protein sequence ID" value="PMD12411.1"/>
    <property type="molecule type" value="Genomic_DNA"/>
</dbReference>
<protein>
    <submittedName>
        <fullName evidence="1">Uncharacterized protein</fullName>
    </submittedName>
</protein>
<dbReference type="AlphaFoldDB" id="A0A2J6PED2"/>
<dbReference type="Proteomes" id="UP000235672">
    <property type="component" value="Unassembled WGS sequence"/>
</dbReference>
<proteinExistence type="predicted"/>
<organism evidence="1 2">
    <name type="scientific">Hyaloscypha hepaticicola</name>
    <dbReference type="NCBI Taxonomy" id="2082293"/>
    <lineage>
        <taxon>Eukaryota</taxon>
        <taxon>Fungi</taxon>
        <taxon>Dikarya</taxon>
        <taxon>Ascomycota</taxon>
        <taxon>Pezizomycotina</taxon>
        <taxon>Leotiomycetes</taxon>
        <taxon>Helotiales</taxon>
        <taxon>Hyaloscyphaceae</taxon>
        <taxon>Hyaloscypha</taxon>
    </lineage>
</organism>
<keyword evidence="2" id="KW-1185">Reference proteome</keyword>
<feature type="non-terminal residue" evidence="1">
    <location>
        <position position="1"/>
    </location>
</feature>
<name>A0A2J6PED2_9HELO</name>
<dbReference type="OrthoDB" id="5080335at2759"/>
<sequence>YTITLITRSFRINYTIVVHFNLEIKQFDIVNTFINTIRNSEGLSVLYKLLLGFEKPEYIIEVNYILYRLQDSPIL</sequence>
<evidence type="ECO:0000313" key="1">
    <source>
        <dbReference type="EMBL" id="PMD12411.1"/>
    </source>
</evidence>
<gene>
    <name evidence="1" type="ORF">NA56DRAFT_587210</name>
</gene>